<dbReference type="PANTHER" id="PTHR12599:SF0">
    <property type="entry name" value="PTERIN-4-ALPHA-CARBINOLAMINE DEHYDRATASE"/>
    <property type="match status" value="1"/>
</dbReference>
<dbReference type="CDD" id="cd00913">
    <property type="entry name" value="PCD_DCoH_subfamily_a"/>
    <property type="match status" value="1"/>
</dbReference>
<dbReference type="GO" id="GO:0008124">
    <property type="term" value="F:4-alpha-hydroxytetrahydrobiopterin dehydratase activity"/>
    <property type="evidence" value="ECO:0007669"/>
    <property type="project" value="UniProtKB-UniRule"/>
</dbReference>
<dbReference type="EMBL" id="MHUZ01000008">
    <property type="protein sequence ID" value="OHA86159.1"/>
    <property type="molecule type" value="Genomic_DNA"/>
</dbReference>
<evidence type="ECO:0000313" key="6">
    <source>
        <dbReference type="Proteomes" id="UP000178168"/>
    </source>
</evidence>
<dbReference type="SUPFAM" id="SSF55248">
    <property type="entry name" value="PCD-like"/>
    <property type="match status" value="1"/>
</dbReference>
<keyword evidence="3 4" id="KW-0456">Lyase</keyword>
<comment type="similarity">
    <text evidence="2 4">Belongs to the pterin-4-alpha-carbinolamine dehydratase family.</text>
</comment>
<dbReference type="Gene3D" id="3.30.1360.20">
    <property type="entry name" value="Transcriptional coactivator/pterin dehydratase"/>
    <property type="match status" value="1"/>
</dbReference>
<dbReference type="NCBIfam" id="NF002017">
    <property type="entry name" value="PRK00823.1-2"/>
    <property type="match status" value="1"/>
</dbReference>
<dbReference type="InterPro" id="IPR001533">
    <property type="entry name" value="Pterin_deHydtase"/>
</dbReference>
<sequence>MINNNLSEQKCQVCEVGAPPMTQASIDEHLAQVPAWTQIENKIERVFTFADFKEAMVFVNNVAELSEAEGHHPDIHISYSKVTITLWTHAVGGLSLNDFILAAKIDQIA</sequence>
<dbReference type="HAMAP" id="MF_00434">
    <property type="entry name" value="Pterin_4_alpha"/>
    <property type="match status" value="1"/>
</dbReference>
<dbReference type="Pfam" id="PF01329">
    <property type="entry name" value="Pterin_4a"/>
    <property type="match status" value="1"/>
</dbReference>
<reference evidence="5 6" key="1">
    <citation type="journal article" date="2016" name="Nat. Commun.">
        <title>Thousands of microbial genomes shed light on interconnected biogeochemical processes in an aquifer system.</title>
        <authorList>
            <person name="Anantharaman K."/>
            <person name="Brown C.T."/>
            <person name="Hug L.A."/>
            <person name="Sharon I."/>
            <person name="Castelle C.J."/>
            <person name="Probst A.J."/>
            <person name="Thomas B.C."/>
            <person name="Singh A."/>
            <person name="Wilkins M.J."/>
            <person name="Karaoz U."/>
            <person name="Brodie E.L."/>
            <person name="Williams K.H."/>
            <person name="Hubbard S.S."/>
            <person name="Banfield J.F."/>
        </authorList>
    </citation>
    <scope>NUCLEOTIDE SEQUENCE [LARGE SCALE GENOMIC DNA]</scope>
</reference>
<evidence type="ECO:0000256" key="1">
    <source>
        <dbReference type="ARBA" id="ARBA00001554"/>
    </source>
</evidence>
<dbReference type="PANTHER" id="PTHR12599">
    <property type="entry name" value="PTERIN-4-ALPHA-CARBINOLAMINE DEHYDRATASE"/>
    <property type="match status" value="1"/>
</dbReference>
<name>A0A1G2SNF2_9BACT</name>
<proteinExistence type="inferred from homology"/>
<comment type="catalytic activity">
    <reaction evidence="1 4">
        <text>(4aS,6R)-4a-hydroxy-L-erythro-5,6,7,8-tetrahydrobiopterin = (6R)-L-erythro-6,7-dihydrobiopterin + H2O</text>
        <dbReference type="Rhea" id="RHEA:11920"/>
        <dbReference type="ChEBI" id="CHEBI:15377"/>
        <dbReference type="ChEBI" id="CHEBI:15642"/>
        <dbReference type="ChEBI" id="CHEBI:43120"/>
        <dbReference type="EC" id="4.2.1.96"/>
    </reaction>
</comment>
<evidence type="ECO:0000256" key="4">
    <source>
        <dbReference type="HAMAP-Rule" id="MF_00434"/>
    </source>
</evidence>
<gene>
    <name evidence="5" type="ORF">A2591_01270</name>
</gene>
<dbReference type="AlphaFoldDB" id="A0A1G2SNF2"/>
<dbReference type="Proteomes" id="UP000178168">
    <property type="component" value="Unassembled WGS sequence"/>
</dbReference>
<evidence type="ECO:0000313" key="5">
    <source>
        <dbReference type="EMBL" id="OHA86159.1"/>
    </source>
</evidence>
<dbReference type="InterPro" id="IPR036428">
    <property type="entry name" value="PCD_sf"/>
</dbReference>
<organism evidence="5 6">
    <name type="scientific">Candidatus Yonathbacteria bacterium RIFOXYD1_FULL_52_36</name>
    <dbReference type="NCBI Taxonomy" id="1802730"/>
    <lineage>
        <taxon>Bacteria</taxon>
        <taxon>Candidatus Yonathiibacteriota</taxon>
    </lineage>
</organism>
<protein>
    <recommendedName>
        <fullName evidence="4">Putative pterin-4-alpha-carbinolamine dehydratase</fullName>
        <shortName evidence="4">PHS</shortName>
        <ecNumber evidence="4">4.2.1.96</ecNumber>
    </recommendedName>
    <alternativeName>
        <fullName evidence="4">4-alpha-hydroxy-tetrahydropterin dehydratase</fullName>
    </alternativeName>
    <alternativeName>
        <fullName evidence="4">Pterin carbinolamine dehydratase</fullName>
        <shortName evidence="4">PCD</shortName>
    </alternativeName>
</protein>
<dbReference type="STRING" id="1802730.A2591_01270"/>
<comment type="caution">
    <text evidence="5">The sequence shown here is derived from an EMBL/GenBank/DDBJ whole genome shotgun (WGS) entry which is preliminary data.</text>
</comment>
<accession>A0A1G2SNF2</accession>
<dbReference type="GO" id="GO:0006729">
    <property type="term" value="P:tetrahydrobiopterin biosynthetic process"/>
    <property type="evidence" value="ECO:0007669"/>
    <property type="project" value="InterPro"/>
</dbReference>
<dbReference type="EC" id="4.2.1.96" evidence="4"/>
<evidence type="ECO:0000256" key="2">
    <source>
        <dbReference type="ARBA" id="ARBA00006472"/>
    </source>
</evidence>
<evidence type="ECO:0000256" key="3">
    <source>
        <dbReference type="ARBA" id="ARBA00023239"/>
    </source>
</evidence>